<protein>
    <submittedName>
        <fullName evidence="3">Uncharacterized protein</fullName>
    </submittedName>
</protein>
<dbReference type="Proteomes" id="UP000509623">
    <property type="component" value="Chromosome"/>
</dbReference>
<feature type="coiled-coil region" evidence="1">
    <location>
        <begin position="77"/>
        <end position="104"/>
    </location>
</feature>
<evidence type="ECO:0000256" key="1">
    <source>
        <dbReference type="SAM" id="Coils"/>
    </source>
</evidence>
<evidence type="ECO:0000256" key="2">
    <source>
        <dbReference type="SAM" id="MobiDB-lite"/>
    </source>
</evidence>
<organism evidence="3 4">
    <name type="scientific">Caproicibacterium lactatifermentans</name>
    <dbReference type="NCBI Taxonomy" id="2666138"/>
    <lineage>
        <taxon>Bacteria</taxon>
        <taxon>Bacillati</taxon>
        <taxon>Bacillota</taxon>
        <taxon>Clostridia</taxon>
        <taxon>Eubacteriales</taxon>
        <taxon>Oscillospiraceae</taxon>
        <taxon>Caproicibacterium</taxon>
    </lineage>
</organism>
<gene>
    <name evidence="3" type="ORF">GKP14_03550</name>
</gene>
<accession>A0ABX6PV60</accession>
<dbReference type="EMBL" id="CP046161">
    <property type="protein sequence ID" value="QKO30168.1"/>
    <property type="molecule type" value="Genomic_DNA"/>
</dbReference>
<keyword evidence="4" id="KW-1185">Reference proteome</keyword>
<reference evidence="4" key="1">
    <citation type="submission" date="2019-11" db="EMBL/GenBank/DDBJ databases">
        <authorList>
            <person name="Ren C."/>
            <person name="Wang H."/>
            <person name="Xu Y."/>
        </authorList>
    </citation>
    <scope>NUCLEOTIDE SEQUENCE [LARGE SCALE GENOMIC DNA]</scope>
    <source>
        <strain evidence="4">JNU-WLY1368</strain>
    </source>
</reference>
<proteinExistence type="predicted"/>
<sequence>MEGCIMGLFNDLGKQISDTFGGLRDKNHRTAVVNRLRIVIRNDREERARAYVALGKYYYEHMRGQGNPEAEALCDSIDESDRRLKHAFQRLEEIREENDAEAAQKDRCTECDSDCGNCQYGMDSDVAEGWAPTEPETPADNSQNAAPADEPVPSESDSANHPQEKPAAPAVTPADEEAAPEEPQA</sequence>
<feature type="compositionally biased region" description="Acidic residues" evidence="2">
    <location>
        <begin position="174"/>
        <end position="185"/>
    </location>
</feature>
<evidence type="ECO:0000313" key="3">
    <source>
        <dbReference type="EMBL" id="QKO30168.1"/>
    </source>
</evidence>
<name>A0ABX6PV60_9FIRM</name>
<feature type="region of interest" description="Disordered" evidence="2">
    <location>
        <begin position="126"/>
        <end position="185"/>
    </location>
</feature>
<evidence type="ECO:0000313" key="4">
    <source>
        <dbReference type="Proteomes" id="UP000509623"/>
    </source>
</evidence>
<keyword evidence="1" id="KW-0175">Coiled coil</keyword>